<dbReference type="PANTHER" id="PTHR30143">
    <property type="entry name" value="ACID HYDRATASE"/>
    <property type="match status" value="1"/>
</dbReference>
<gene>
    <name evidence="3" type="ORF">SAMN04515666_101957</name>
</gene>
<dbReference type="GO" id="GO:0005737">
    <property type="term" value="C:cytoplasm"/>
    <property type="evidence" value="ECO:0007669"/>
    <property type="project" value="TreeGrafter"/>
</dbReference>
<dbReference type="Pfam" id="PF01557">
    <property type="entry name" value="FAA_hydrolase"/>
    <property type="match status" value="1"/>
</dbReference>
<dbReference type="InterPro" id="IPR050772">
    <property type="entry name" value="Hydratase-Decarb/MhpD_sf"/>
</dbReference>
<dbReference type="EMBL" id="FOAN01000001">
    <property type="protein sequence ID" value="SEK60986.1"/>
    <property type="molecule type" value="Genomic_DNA"/>
</dbReference>
<dbReference type="RefSeq" id="WP_091830193.1">
    <property type="nucleotide sequence ID" value="NZ_FOAN01000001.1"/>
</dbReference>
<dbReference type="OrthoDB" id="9792137at2"/>
<organism evidence="3 4">
    <name type="scientific">Bosea lupini</name>
    <dbReference type="NCBI Taxonomy" id="1036779"/>
    <lineage>
        <taxon>Bacteria</taxon>
        <taxon>Pseudomonadati</taxon>
        <taxon>Pseudomonadota</taxon>
        <taxon>Alphaproteobacteria</taxon>
        <taxon>Hyphomicrobiales</taxon>
        <taxon>Boseaceae</taxon>
        <taxon>Bosea</taxon>
    </lineage>
</organism>
<proteinExistence type="predicted"/>
<evidence type="ECO:0000313" key="3">
    <source>
        <dbReference type="EMBL" id="SEK60986.1"/>
    </source>
</evidence>
<reference evidence="4" key="1">
    <citation type="submission" date="2016-10" db="EMBL/GenBank/DDBJ databases">
        <authorList>
            <person name="Varghese N."/>
            <person name="Submissions S."/>
        </authorList>
    </citation>
    <scope>NUCLEOTIDE SEQUENCE [LARGE SCALE GENOMIC DNA]</scope>
    <source>
        <strain evidence="4">LMG 26383,CCUG 61248,R- 45681</strain>
    </source>
</reference>
<dbReference type="Proteomes" id="UP000199664">
    <property type="component" value="Unassembled WGS sequence"/>
</dbReference>
<dbReference type="Gene3D" id="3.90.850.10">
    <property type="entry name" value="Fumarylacetoacetase-like, C-terminal domain"/>
    <property type="match status" value="1"/>
</dbReference>
<dbReference type="InterPro" id="IPR011234">
    <property type="entry name" value="Fumarylacetoacetase-like_C"/>
</dbReference>
<keyword evidence="1" id="KW-0456">Lyase</keyword>
<dbReference type="GO" id="GO:0008684">
    <property type="term" value="F:2-oxopent-4-enoate hydratase activity"/>
    <property type="evidence" value="ECO:0007669"/>
    <property type="project" value="TreeGrafter"/>
</dbReference>
<accession>A0A1H7IER0</accession>
<dbReference type="SUPFAM" id="SSF56529">
    <property type="entry name" value="FAH"/>
    <property type="match status" value="1"/>
</dbReference>
<protein>
    <submittedName>
        <fullName evidence="3">2-keto-4-pentenoate hydratase</fullName>
    </submittedName>
</protein>
<evidence type="ECO:0000256" key="1">
    <source>
        <dbReference type="ARBA" id="ARBA00023239"/>
    </source>
</evidence>
<dbReference type="STRING" id="1036779.SAMN04515666_101957"/>
<feature type="domain" description="Fumarylacetoacetase-like C-terminal" evidence="2">
    <location>
        <begin position="87"/>
        <end position="226"/>
    </location>
</feature>
<evidence type="ECO:0000313" key="4">
    <source>
        <dbReference type="Proteomes" id="UP000199664"/>
    </source>
</evidence>
<dbReference type="AlphaFoldDB" id="A0A1H7IER0"/>
<dbReference type="PANTHER" id="PTHR30143:SF0">
    <property type="entry name" value="2-KETO-4-PENTENOATE HYDRATASE"/>
    <property type="match status" value="1"/>
</dbReference>
<keyword evidence="4" id="KW-1185">Reference proteome</keyword>
<dbReference type="InterPro" id="IPR036663">
    <property type="entry name" value="Fumarylacetoacetase_C_sf"/>
</dbReference>
<evidence type="ECO:0000259" key="2">
    <source>
        <dbReference type="Pfam" id="PF01557"/>
    </source>
</evidence>
<sequence>MAVTTDNLAGAFIAARRGHKLVDIATLPVPADVDAGFAAQAEVNKGMGYPLAGWKVSLGEGGRPMAGLMQGPYLKSGDTYRGVHGAELRVEIELAIRLGRDMPLRPGQPYTREELIDHCDAALVGIEIVESRIADWTNVPFPLWLADAMGHGGYLLGPEVPFSIFDDVPALTCTVELDGDVLYDRQALHANGDPLVTALAWANRSVEGPLGPLKAGQIITTGSLCGGVLAPTVGPVVARLDPVTAISFALAEQGD</sequence>
<name>A0A1H7IER0_9HYPH</name>